<dbReference type="Proteomes" id="UP000276834">
    <property type="component" value="Unassembled WGS sequence"/>
</dbReference>
<gene>
    <name evidence="1" type="ORF">DV515_00001918</name>
</gene>
<sequence length="159" mass="17494">MLPSPLTRPVFPGCLRTDGAVLFPAIIWGGRTSAGREGQTCSEAARFLPPSLLPPPSCPPPCHRGKLLDRFRRSWRWLRGTAAVSSGALRSHHWGTPDFSRGHFLLLNVPDLGFRKHLLICGVSSNFTFKPLKPGFGTVKHQAQEANEIYNSGTRGETH</sequence>
<organism evidence="1 2">
    <name type="scientific">Chloebia gouldiae</name>
    <name type="common">Gouldian finch</name>
    <name type="synonym">Erythrura gouldiae</name>
    <dbReference type="NCBI Taxonomy" id="44316"/>
    <lineage>
        <taxon>Eukaryota</taxon>
        <taxon>Metazoa</taxon>
        <taxon>Chordata</taxon>
        <taxon>Craniata</taxon>
        <taxon>Vertebrata</taxon>
        <taxon>Euteleostomi</taxon>
        <taxon>Archelosauria</taxon>
        <taxon>Archosauria</taxon>
        <taxon>Dinosauria</taxon>
        <taxon>Saurischia</taxon>
        <taxon>Theropoda</taxon>
        <taxon>Coelurosauria</taxon>
        <taxon>Aves</taxon>
        <taxon>Neognathae</taxon>
        <taxon>Neoaves</taxon>
        <taxon>Telluraves</taxon>
        <taxon>Australaves</taxon>
        <taxon>Passeriformes</taxon>
        <taxon>Passeroidea</taxon>
        <taxon>Passeridae</taxon>
        <taxon>Chloebia</taxon>
    </lineage>
</organism>
<keyword evidence="2" id="KW-1185">Reference proteome</keyword>
<protein>
    <submittedName>
        <fullName evidence="1">Uncharacterized protein</fullName>
    </submittedName>
</protein>
<dbReference type="EMBL" id="QUSF01000004">
    <property type="protein sequence ID" value="RLW10161.1"/>
    <property type="molecule type" value="Genomic_DNA"/>
</dbReference>
<dbReference type="AlphaFoldDB" id="A0A3L8SXI3"/>
<name>A0A3L8SXI3_CHLGU</name>
<reference evidence="1 2" key="1">
    <citation type="journal article" date="2018" name="Proc. R. Soc. B">
        <title>A non-coding region near Follistatin controls head colour polymorphism in the Gouldian finch.</title>
        <authorList>
            <person name="Toomey M.B."/>
            <person name="Marques C.I."/>
            <person name="Andrade P."/>
            <person name="Araujo P.M."/>
            <person name="Sabatino S."/>
            <person name="Gazda M.A."/>
            <person name="Afonso S."/>
            <person name="Lopes R.J."/>
            <person name="Corbo J.C."/>
            <person name="Carneiro M."/>
        </authorList>
    </citation>
    <scope>NUCLEOTIDE SEQUENCE [LARGE SCALE GENOMIC DNA]</scope>
    <source>
        <strain evidence="1">Red01</strain>
        <tissue evidence="1">Muscle</tissue>
    </source>
</reference>
<evidence type="ECO:0000313" key="1">
    <source>
        <dbReference type="EMBL" id="RLW10161.1"/>
    </source>
</evidence>
<evidence type="ECO:0000313" key="2">
    <source>
        <dbReference type="Proteomes" id="UP000276834"/>
    </source>
</evidence>
<accession>A0A3L8SXI3</accession>
<comment type="caution">
    <text evidence="1">The sequence shown here is derived from an EMBL/GenBank/DDBJ whole genome shotgun (WGS) entry which is preliminary data.</text>
</comment>
<proteinExistence type="predicted"/>